<dbReference type="Proteomes" id="UP000232003">
    <property type="component" value="Chromosome"/>
</dbReference>
<protein>
    <submittedName>
        <fullName evidence="1">Uncharacterized protein</fullName>
    </submittedName>
</protein>
<accession>A0A2K8T2R2</accession>
<evidence type="ECO:0000313" key="1">
    <source>
        <dbReference type="EMBL" id="AUB41949.1"/>
    </source>
</evidence>
<dbReference type="AlphaFoldDB" id="A0A2K8T2R2"/>
<proteinExistence type="predicted"/>
<organism evidence="1 2">
    <name type="scientific">Nostoc flagelliforme CCNUN1</name>
    <dbReference type="NCBI Taxonomy" id="2038116"/>
    <lineage>
        <taxon>Bacteria</taxon>
        <taxon>Bacillati</taxon>
        <taxon>Cyanobacteriota</taxon>
        <taxon>Cyanophyceae</taxon>
        <taxon>Nostocales</taxon>
        <taxon>Nostocaceae</taxon>
        <taxon>Nostoc</taxon>
    </lineage>
</organism>
<dbReference type="KEGG" id="nfl:COO91_08040"/>
<dbReference type="RefSeq" id="WP_100902161.1">
    <property type="nucleotide sequence ID" value="NZ_CAWNNC010000001.1"/>
</dbReference>
<evidence type="ECO:0000313" key="2">
    <source>
        <dbReference type="Proteomes" id="UP000232003"/>
    </source>
</evidence>
<keyword evidence="2" id="KW-1185">Reference proteome</keyword>
<sequence length="133" mass="15836">MKTAYFHRAYWCYENNLGIAKIHHGPLGIFAILFENGIPIINVNFLKKDEFSYYWQKYKKQGISLHLGMKVGIDTELTRVIEKENIFKFPEINLEVKLENNTRYFRSLDGEWTEFEDDVFVEYKPCDSLVDVR</sequence>
<dbReference type="EMBL" id="CP024785">
    <property type="protein sequence ID" value="AUB41949.1"/>
    <property type="molecule type" value="Genomic_DNA"/>
</dbReference>
<dbReference type="OrthoDB" id="492616at2"/>
<reference evidence="1 2" key="1">
    <citation type="submission" date="2017-11" db="EMBL/GenBank/DDBJ databases">
        <title>Complete genome of a free-living desiccation-tolerant cyanobacterium and its photosynthetic adaptation to extreme terrestrial habitat.</title>
        <authorList>
            <person name="Shang J."/>
        </authorList>
    </citation>
    <scope>NUCLEOTIDE SEQUENCE [LARGE SCALE GENOMIC DNA]</scope>
    <source>
        <strain evidence="1 2">CCNUN1</strain>
    </source>
</reference>
<name>A0A2K8T2R2_9NOSO</name>
<gene>
    <name evidence="1" type="ORF">COO91_08040</name>
</gene>